<reference evidence="14 15" key="1">
    <citation type="submission" date="2018-05" db="EMBL/GenBank/DDBJ databases">
        <title>Streptomyces venezuelae.</title>
        <authorList>
            <person name="Kim W."/>
            <person name="Lee N."/>
            <person name="Cho B.-K."/>
        </authorList>
    </citation>
    <scope>NUCLEOTIDE SEQUENCE [LARGE SCALE GENOMIC DNA]</scope>
    <source>
        <strain evidence="14 15">ATCC 21782</strain>
    </source>
</reference>
<dbReference type="GO" id="GO:0008270">
    <property type="term" value="F:zinc ion binding"/>
    <property type="evidence" value="ECO:0007669"/>
    <property type="project" value="InterPro"/>
</dbReference>
<dbReference type="AlphaFoldDB" id="A0A5P2D6U7"/>
<evidence type="ECO:0000256" key="1">
    <source>
        <dbReference type="ARBA" id="ARBA00001947"/>
    </source>
</evidence>
<keyword evidence="5" id="KW-0645">Protease</keyword>
<evidence type="ECO:0000256" key="8">
    <source>
        <dbReference type="ARBA" id="ARBA00022833"/>
    </source>
</evidence>
<evidence type="ECO:0000256" key="2">
    <source>
        <dbReference type="ARBA" id="ARBA00004613"/>
    </source>
</evidence>
<evidence type="ECO:0000313" key="14">
    <source>
        <dbReference type="EMBL" id="QES48859.1"/>
    </source>
</evidence>
<evidence type="ECO:0000256" key="12">
    <source>
        <dbReference type="SAM" id="SignalP"/>
    </source>
</evidence>
<keyword evidence="6" id="KW-0479">Metal-binding</keyword>
<keyword evidence="7" id="KW-0378">Hydrolase</keyword>
<comment type="similarity">
    <text evidence="3">Belongs to the peptidase M36 family.</text>
</comment>
<evidence type="ECO:0000256" key="5">
    <source>
        <dbReference type="ARBA" id="ARBA00022670"/>
    </source>
</evidence>
<feature type="compositionally biased region" description="Low complexity" evidence="11">
    <location>
        <begin position="30"/>
        <end position="44"/>
    </location>
</feature>
<dbReference type="GO" id="GO:0005975">
    <property type="term" value="P:carbohydrate metabolic process"/>
    <property type="evidence" value="ECO:0007669"/>
    <property type="project" value="UniProtKB-ARBA"/>
</dbReference>
<dbReference type="InterPro" id="IPR000601">
    <property type="entry name" value="PKD_dom"/>
</dbReference>
<proteinExistence type="inferred from homology"/>
<dbReference type="GO" id="GO:0005615">
    <property type="term" value="C:extracellular space"/>
    <property type="evidence" value="ECO:0007669"/>
    <property type="project" value="InterPro"/>
</dbReference>
<organism evidence="14 15">
    <name type="scientific">Streptomyces venezuelae</name>
    <dbReference type="NCBI Taxonomy" id="54571"/>
    <lineage>
        <taxon>Bacteria</taxon>
        <taxon>Bacillati</taxon>
        <taxon>Actinomycetota</taxon>
        <taxon>Actinomycetes</taxon>
        <taxon>Kitasatosporales</taxon>
        <taxon>Streptomycetaceae</taxon>
        <taxon>Streptomyces</taxon>
    </lineage>
</organism>
<dbReference type="Pfam" id="PF02128">
    <property type="entry name" value="Peptidase_M36"/>
    <property type="match status" value="1"/>
</dbReference>
<dbReference type="Gene3D" id="1.10.390.10">
    <property type="entry name" value="Neutral Protease Domain 2"/>
    <property type="match status" value="1"/>
</dbReference>
<evidence type="ECO:0000256" key="11">
    <source>
        <dbReference type="SAM" id="MobiDB-lite"/>
    </source>
</evidence>
<dbReference type="PANTHER" id="PTHR33478">
    <property type="entry name" value="EXTRACELLULAR METALLOPROTEINASE MEP"/>
    <property type="match status" value="1"/>
</dbReference>
<dbReference type="Gene3D" id="2.60.40.10">
    <property type="entry name" value="Immunoglobulins"/>
    <property type="match status" value="3"/>
</dbReference>
<evidence type="ECO:0000256" key="4">
    <source>
        <dbReference type="ARBA" id="ARBA00022525"/>
    </source>
</evidence>
<dbReference type="PANTHER" id="PTHR33478:SF1">
    <property type="entry name" value="EXTRACELLULAR METALLOPROTEINASE MEP"/>
    <property type="match status" value="1"/>
</dbReference>
<feature type="domain" description="PKD" evidence="13">
    <location>
        <begin position="639"/>
        <end position="727"/>
    </location>
</feature>
<dbReference type="InterPro" id="IPR050371">
    <property type="entry name" value="Fungal_virulence_M36"/>
</dbReference>
<sequence length="1081" mass="113428">MTAATTTTGILLALALVPALPAGAAPPGPGDRAGARAAADTADPTVRRDPASGHARMVFKTGGYLTEPSTASPEAITLGYLRAHREAFGLSERQSRQLTVVSSYPTRHNGAQQVTIGQRIDGMRVHGGLLTATVDKEGRLVIVGGMAATGEPAGTVELTAQEALDAAADAQGAKAKRRLQGTDNRDKGRQKFTNVYAERLTKPNDVTAELVWFPAASGRELRPAWLTDIEASGTSWYQTVVDAGDGDILSKESRYRHAGPEGTVFTTQHPDVAGAARTVQPFSGQDGSWVTDRLTQGNNVNAYRDEDGDNLVPDTGNDALRPQTPAAGDPAHQHFHYPFGDTWRTNAAATQANLDADLNAVTTQLFYYTNVMHDYLYALGFDEPSRNFQVNNFGRGGAGNDPVLAEAQDGWDNGCTTGTPPTAIRCLNNANFGTPGDGASPRMQMFMWQPFRPWRDGSLDGDVIAHEYGHGVSERLVAAGNLGGGHQTGALGEGWSDTISFLKWGDAVVAEYVTGNTSTGIRSQRYDTSTEGWGTFDPARGVHRNGEVWAATMYDIREAKGIGYTQQIVIDGMKNTVTSPSYLDARDGILAADMTNTGGANQCLLWRVFAGRGMGANAASSADQSTETADSTVPAACLPTAEAGGPYTTTEGTDVTLDASGSTPGTAPSAGTLSTYEWDLDNDGDYDNATGVTTTFSAVGQDGSFTVGLRVTDSAGNTDTDTTTVTVSNAAPVVSLQPIDPAPENTPVTLAGTLRDPGWLDPLTATVDWGDGAGAQPLTGTLENVRPDATLSFSVPHTYGDDGTFTIRVCGTDDDTSSCATVGAPITNTNPTAAISAAGQTTYNGQQAFIAHAGRPIDVTGSSTDPGSDDLTLTWSWGDGSSDSLVSLVNPPATDPDPSPSVQPRHVTATRSHAYAQACLSTLTFTGADDDSGSAFATAAVITQGNALRARNQAYWMGQYDGRPPNQFTPAQLTCLLNVASFMSSVYGPLTHTQAYAILSSGSPEARALMSTQLLAAWLNFANGSYDLTTRVDTNGNWIPDTTFGAAMAAAEAVYRNPASTGLQLAAQTKILLQFNVRDGG</sequence>
<dbReference type="RefSeq" id="WP_150208452.1">
    <property type="nucleotide sequence ID" value="NZ_CP029190.1"/>
</dbReference>
<dbReference type="EMBL" id="CP029190">
    <property type="protein sequence ID" value="QES48859.1"/>
    <property type="molecule type" value="Genomic_DNA"/>
</dbReference>
<accession>A0A5P2D6U7</accession>
<dbReference type="InterPro" id="IPR013783">
    <property type="entry name" value="Ig-like_fold"/>
</dbReference>
<evidence type="ECO:0000256" key="3">
    <source>
        <dbReference type="ARBA" id="ARBA00006006"/>
    </source>
</evidence>
<evidence type="ECO:0000313" key="15">
    <source>
        <dbReference type="Proteomes" id="UP000325211"/>
    </source>
</evidence>
<dbReference type="InterPro" id="IPR035986">
    <property type="entry name" value="PKD_dom_sf"/>
</dbReference>
<dbReference type="InterPro" id="IPR027268">
    <property type="entry name" value="Peptidase_M4/M1_CTD_sf"/>
</dbReference>
<dbReference type="GO" id="GO:0004222">
    <property type="term" value="F:metalloendopeptidase activity"/>
    <property type="evidence" value="ECO:0007669"/>
    <property type="project" value="InterPro"/>
</dbReference>
<evidence type="ECO:0000259" key="13">
    <source>
        <dbReference type="Pfam" id="PF18911"/>
    </source>
</evidence>
<dbReference type="CDD" id="cd09596">
    <property type="entry name" value="M36"/>
    <property type="match status" value="1"/>
</dbReference>
<dbReference type="CDD" id="cd00146">
    <property type="entry name" value="PKD"/>
    <property type="match status" value="2"/>
</dbReference>
<keyword evidence="4" id="KW-0964">Secreted</keyword>
<dbReference type="Proteomes" id="UP000325211">
    <property type="component" value="Chromosome"/>
</dbReference>
<dbReference type="InterPro" id="IPR001842">
    <property type="entry name" value="Peptidase_M36"/>
</dbReference>
<protein>
    <recommendedName>
        <fullName evidence="13">PKD domain-containing protein</fullName>
    </recommendedName>
</protein>
<evidence type="ECO:0000256" key="7">
    <source>
        <dbReference type="ARBA" id="ARBA00022801"/>
    </source>
</evidence>
<evidence type="ECO:0000256" key="9">
    <source>
        <dbReference type="ARBA" id="ARBA00023049"/>
    </source>
</evidence>
<gene>
    <name evidence="14" type="ORF">DEJ50_14565</name>
</gene>
<evidence type="ECO:0000256" key="10">
    <source>
        <dbReference type="ARBA" id="ARBA00023145"/>
    </source>
</evidence>
<keyword evidence="12" id="KW-0732">Signal</keyword>
<keyword evidence="10" id="KW-0865">Zymogen</keyword>
<dbReference type="SUPFAM" id="SSF49299">
    <property type="entry name" value="PKD domain"/>
    <property type="match status" value="1"/>
</dbReference>
<dbReference type="Pfam" id="PF18911">
    <property type="entry name" value="PKD_4"/>
    <property type="match status" value="2"/>
</dbReference>
<comment type="subcellular location">
    <subcellularLocation>
        <location evidence="2">Secreted</location>
    </subcellularLocation>
</comment>
<keyword evidence="9" id="KW-0482">Metalloprotease</keyword>
<name>A0A5P2D6U7_STRVZ</name>
<dbReference type="OrthoDB" id="5377264at2"/>
<dbReference type="SUPFAM" id="SSF55486">
    <property type="entry name" value="Metalloproteases ('zincins'), catalytic domain"/>
    <property type="match status" value="1"/>
</dbReference>
<dbReference type="GO" id="GO:0006508">
    <property type="term" value="P:proteolysis"/>
    <property type="evidence" value="ECO:0007669"/>
    <property type="project" value="UniProtKB-KW"/>
</dbReference>
<feature type="signal peptide" evidence="12">
    <location>
        <begin position="1"/>
        <end position="24"/>
    </location>
</feature>
<comment type="cofactor">
    <cofactor evidence="1">
        <name>Zn(2+)</name>
        <dbReference type="ChEBI" id="CHEBI:29105"/>
    </cofactor>
</comment>
<feature type="domain" description="PKD" evidence="13">
    <location>
        <begin position="729"/>
        <end position="821"/>
    </location>
</feature>
<keyword evidence="8" id="KW-0862">Zinc</keyword>
<feature type="chain" id="PRO_5024954640" description="PKD domain-containing protein" evidence="12">
    <location>
        <begin position="25"/>
        <end position="1081"/>
    </location>
</feature>
<feature type="region of interest" description="Disordered" evidence="11">
    <location>
        <begin position="24"/>
        <end position="53"/>
    </location>
</feature>
<evidence type="ECO:0000256" key="6">
    <source>
        <dbReference type="ARBA" id="ARBA00022723"/>
    </source>
</evidence>
<dbReference type="Gene3D" id="3.10.170.10">
    <property type="match status" value="1"/>
</dbReference>